<dbReference type="Pfam" id="PF00014">
    <property type="entry name" value="Kunitz_BPTI"/>
    <property type="match status" value="1"/>
</dbReference>
<dbReference type="InterPro" id="IPR050098">
    <property type="entry name" value="TFPI/VKTCI-like"/>
</dbReference>
<dbReference type="InterPro" id="IPR020901">
    <property type="entry name" value="Prtase_inh_Kunz-CS"/>
</dbReference>
<name>A0A6B0UFH9_IXORI</name>
<feature type="domain" description="BPTI/Kunitz inhibitor" evidence="5">
    <location>
        <begin position="26"/>
        <end position="76"/>
    </location>
</feature>
<evidence type="ECO:0000256" key="2">
    <source>
        <dbReference type="ARBA" id="ARBA00022900"/>
    </source>
</evidence>
<dbReference type="PROSITE" id="PS00280">
    <property type="entry name" value="BPTI_KUNITZ_1"/>
    <property type="match status" value="1"/>
</dbReference>
<dbReference type="PRINTS" id="PR00759">
    <property type="entry name" value="BASICPTASE"/>
</dbReference>
<dbReference type="PANTHER" id="PTHR10083">
    <property type="entry name" value="KUNITZ-TYPE PROTEASE INHIBITOR-RELATED"/>
    <property type="match status" value="1"/>
</dbReference>
<dbReference type="Gene3D" id="4.10.410.10">
    <property type="entry name" value="Pancreatic trypsin inhibitor Kunitz domain"/>
    <property type="match status" value="1"/>
</dbReference>
<keyword evidence="3" id="KW-1015">Disulfide bond</keyword>
<dbReference type="InterPro" id="IPR002223">
    <property type="entry name" value="Kunitz_BPTI"/>
</dbReference>
<proteinExistence type="predicted"/>
<accession>A0A6B0UFH9</accession>
<dbReference type="SMART" id="SM00131">
    <property type="entry name" value="KU"/>
    <property type="match status" value="1"/>
</dbReference>
<evidence type="ECO:0000313" key="6">
    <source>
        <dbReference type="EMBL" id="MXU88464.1"/>
    </source>
</evidence>
<dbReference type="InterPro" id="IPR036880">
    <property type="entry name" value="Kunitz_BPTI_sf"/>
</dbReference>
<dbReference type="GO" id="GO:0005615">
    <property type="term" value="C:extracellular space"/>
    <property type="evidence" value="ECO:0007669"/>
    <property type="project" value="TreeGrafter"/>
</dbReference>
<dbReference type="EMBL" id="GIFC01006381">
    <property type="protein sequence ID" value="MXU88464.1"/>
    <property type="molecule type" value="Transcribed_RNA"/>
</dbReference>
<dbReference type="FunFam" id="4.10.410.10:FF:000004">
    <property type="entry name" value="Tissue factor pathway inhibitor"/>
    <property type="match status" value="1"/>
</dbReference>
<evidence type="ECO:0000256" key="3">
    <source>
        <dbReference type="ARBA" id="ARBA00023157"/>
    </source>
</evidence>
<keyword evidence="4" id="KW-0732">Signal</keyword>
<organism evidence="6">
    <name type="scientific">Ixodes ricinus</name>
    <name type="common">Common tick</name>
    <name type="synonym">Acarus ricinus</name>
    <dbReference type="NCBI Taxonomy" id="34613"/>
    <lineage>
        <taxon>Eukaryota</taxon>
        <taxon>Metazoa</taxon>
        <taxon>Ecdysozoa</taxon>
        <taxon>Arthropoda</taxon>
        <taxon>Chelicerata</taxon>
        <taxon>Arachnida</taxon>
        <taxon>Acari</taxon>
        <taxon>Parasitiformes</taxon>
        <taxon>Ixodida</taxon>
        <taxon>Ixodoidea</taxon>
        <taxon>Ixodidae</taxon>
        <taxon>Ixodinae</taxon>
        <taxon>Ixodes</taxon>
    </lineage>
</organism>
<evidence type="ECO:0000256" key="1">
    <source>
        <dbReference type="ARBA" id="ARBA00022690"/>
    </source>
</evidence>
<feature type="chain" id="PRO_5025384420" evidence="4">
    <location>
        <begin position="22"/>
        <end position="102"/>
    </location>
</feature>
<evidence type="ECO:0000259" key="5">
    <source>
        <dbReference type="PROSITE" id="PS50279"/>
    </source>
</evidence>
<dbReference type="SUPFAM" id="SSF57362">
    <property type="entry name" value="BPTI-like"/>
    <property type="match status" value="1"/>
</dbReference>
<dbReference type="AlphaFoldDB" id="A0A6B0UFH9"/>
<keyword evidence="2" id="KW-0722">Serine protease inhibitor</keyword>
<protein>
    <submittedName>
        <fullName evidence="6">Putative kunitz</fullName>
    </submittedName>
</protein>
<keyword evidence="1" id="KW-0646">Protease inhibitor</keyword>
<evidence type="ECO:0000256" key="4">
    <source>
        <dbReference type="SAM" id="SignalP"/>
    </source>
</evidence>
<dbReference type="PANTHER" id="PTHR10083:SF374">
    <property type="entry name" value="BPTI_KUNITZ INHIBITOR DOMAIN-CONTAINING PROTEIN"/>
    <property type="match status" value="1"/>
</dbReference>
<sequence>MHFIIVVSFAILASSILDTQGWHLNCTYPKDDGPCRARVRSYYFDNQTQRCRKFWYGGCEGNANNFERRKDCKKACEVARPSPLRFGDFRGALNASDFNRST</sequence>
<feature type="signal peptide" evidence="4">
    <location>
        <begin position="1"/>
        <end position="21"/>
    </location>
</feature>
<dbReference type="GO" id="GO:0004867">
    <property type="term" value="F:serine-type endopeptidase inhibitor activity"/>
    <property type="evidence" value="ECO:0007669"/>
    <property type="project" value="UniProtKB-KW"/>
</dbReference>
<dbReference type="PROSITE" id="PS50279">
    <property type="entry name" value="BPTI_KUNITZ_2"/>
    <property type="match status" value="1"/>
</dbReference>
<reference evidence="6" key="1">
    <citation type="submission" date="2019-12" db="EMBL/GenBank/DDBJ databases">
        <title>An insight into the sialome of adult female Ixodes ricinus ticks feeding for 6 days.</title>
        <authorList>
            <person name="Perner J."/>
            <person name="Ribeiro J.M.C."/>
        </authorList>
    </citation>
    <scope>NUCLEOTIDE SEQUENCE</scope>
    <source>
        <strain evidence="6">Semi-engorged</strain>
        <tissue evidence="6">Salivary glands</tissue>
    </source>
</reference>